<keyword evidence="4" id="KW-0285">Flavoprotein</keyword>
<gene>
    <name evidence="9" type="primary">ubiM</name>
    <name evidence="9" type="ORF">H0E84_12100</name>
</gene>
<dbReference type="NCBIfam" id="NF006593">
    <property type="entry name" value="PRK09126.1"/>
    <property type="match status" value="1"/>
</dbReference>
<dbReference type="Proteomes" id="UP000578091">
    <property type="component" value="Unassembled WGS sequence"/>
</dbReference>
<comment type="similarity">
    <text evidence="3">Belongs to the UbiH/COQ6 family.</text>
</comment>
<keyword evidence="7" id="KW-0503">Monooxygenase</keyword>
<keyword evidence="10" id="KW-1185">Reference proteome</keyword>
<evidence type="ECO:0000256" key="2">
    <source>
        <dbReference type="ARBA" id="ARBA00004749"/>
    </source>
</evidence>
<dbReference type="UniPathway" id="UPA00232"/>
<evidence type="ECO:0000256" key="6">
    <source>
        <dbReference type="ARBA" id="ARBA00023002"/>
    </source>
</evidence>
<accession>A0A853JEG2</accession>
<proteinExistence type="inferred from homology"/>
<evidence type="ECO:0000256" key="3">
    <source>
        <dbReference type="ARBA" id="ARBA00005349"/>
    </source>
</evidence>
<dbReference type="GO" id="GO:0016705">
    <property type="term" value="F:oxidoreductase activity, acting on paired donors, with incorporation or reduction of molecular oxygen"/>
    <property type="evidence" value="ECO:0007669"/>
    <property type="project" value="InterPro"/>
</dbReference>
<evidence type="ECO:0000313" key="10">
    <source>
        <dbReference type="Proteomes" id="UP000578091"/>
    </source>
</evidence>
<dbReference type="EMBL" id="JACCKA010000072">
    <property type="protein sequence ID" value="NZA27122.1"/>
    <property type="molecule type" value="Genomic_DNA"/>
</dbReference>
<comment type="cofactor">
    <cofactor evidence="1">
        <name>FAD</name>
        <dbReference type="ChEBI" id="CHEBI:57692"/>
    </cofactor>
</comment>
<dbReference type="PANTHER" id="PTHR43876:SF25">
    <property type="entry name" value="MONOOXYGENASE NMA2164"/>
    <property type="match status" value="1"/>
</dbReference>
<dbReference type="SUPFAM" id="SSF51905">
    <property type="entry name" value="FAD/NAD(P)-binding domain"/>
    <property type="match status" value="1"/>
</dbReference>
<dbReference type="InterPro" id="IPR002938">
    <property type="entry name" value="FAD-bd"/>
</dbReference>
<evidence type="ECO:0000256" key="5">
    <source>
        <dbReference type="ARBA" id="ARBA00022827"/>
    </source>
</evidence>
<evidence type="ECO:0000313" key="9">
    <source>
        <dbReference type="EMBL" id="NZA27122.1"/>
    </source>
</evidence>
<dbReference type="PRINTS" id="PR00420">
    <property type="entry name" value="RNGMNOXGNASE"/>
</dbReference>
<keyword evidence="6" id="KW-0560">Oxidoreductase</keyword>
<dbReference type="InterPro" id="IPR036188">
    <property type="entry name" value="FAD/NAD-bd_sf"/>
</dbReference>
<dbReference type="NCBIfam" id="TIGR01988">
    <property type="entry name" value="Ubi-OHases"/>
    <property type="match status" value="1"/>
</dbReference>
<dbReference type="Gene3D" id="3.50.50.60">
    <property type="entry name" value="FAD/NAD(P)-binding domain"/>
    <property type="match status" value="2"/>
</dbReference>
<feature type="domain" description="FAD-binding" evidence="8">
    <location>
        <begin position="2"/>
        <end position="337"/>
    </location>
</feature>
<dbReference type="GO" id="GO:0004497">
    <property type="term" value="F:monooxygenase activity"/>
    <property type="evidence" value="ECO:0007669"/>
    <property type="project" value="UniProtKB-KW"/>
</dbReference>
<dbReference type="Pfam" id="PF01494">
    <property type="entry name" value="FAD_binding_3"/>
    <property type="match status" value="1"/>
</dbReference>
<evidence type="ECO:0000256" key="4">
    <source>
        <dbReference type="ARBA" id="ARBA00022630"/>
    </source>
</evidence>
<dbReference type="InterPro" id="IPR051205">
    <property type="entry name" value="UbiH/COQ6_monooxygenase"/>
</dbReference>
<dbReference type="GO" id="GO:0006744">
    <property type="term" value="P:ubiquinone biosynthetic process"/>
    <property type="evidence" value="ECO:0007669"/>
    <property type="project" value="UniProtKB-UniPathway"/>
</dbReference>
<sequence length="410" mass="43862">METDVVIVGAGPAGLCLARALAGLGLRVDIVERQPAAAIAAPAFDGREIALTHGSMRILRELEVWPRIPEAEVAPLRTARVMDGSGGAGFRVHGGQAGQSQLGSLVANHLIRAAAWDAAGDSESIRTHAGATVAAVETDGDGARVRLGDGRMLQGRLLVAADSRFSETRRAMGIAVDSHDFGRTMLVCRMSHAEPHHGAAWEWFGRGQTRALLPLREGRASSVVLTVTEAEAARLRALSAEDFAREVEARFERLLGAMVLASSLHAYPLVATWARRFVGPRFALVGDAAVGMHPVTAHGFNLGLASVARLTQAVRDSLARHGDPAHPALLARYQRRHRAGSLPLYLGTRAVVGLYTDDRAQVQPLRRAILHAGARLPPLRRALASGLMDEGPVDPPIAQRLWKGVRLFAR</sequence>
<keyword evidence="5" id="KW-0274">FAD</keyword>
<comment type="caution">
    <text evidence="9">The sequence shown here is derived from an EMBL/GenBank/DDBJ whole genome shotgun (WGS) entry which is preliminary data.</text>
</comment>
<dbReference type="RefSeq" id="WP_180678899.1">
    <property type="nucleotide sequence ID" value="NZ_JACCKA010000072.1"/>
</dbReference>
<reference evidence="9 10" key="1">
    <citation type="submission" date="2020-07" db="EMBL/GenBank/DDBJ databases">
        <title>Luteimonas sp. SJ-92.</title>
        <authorList>
            <person name="Huang X.-X."/>
            <person name="Xu L."/>
            <person name="Sun J.-Q."/>
        </authorList>
    </citation>
    <scope>NUCLEOTIDE SEQUENCE [LARGE SCALE GENOMIC DNA]</scope>
    <source>
        <strain evidence="9 10">SJ-92</strain>
    </source>
</reference>
<comment type="pathway">
    <text evidence="2">Cofactor biosynthesis; ubiquinone biosynthesis.</text>
</comment>
<organism evidence="9 10">
    <name type="scientific">Luteimonas salinisoli</name>
    <dbReference type="NCBI Taxonomy" id="2752307"/>
    <lineage>
        <taxon>Bacteria</taxon>
        <taxon>Pseudomonadati</taxon>
        <taxon>Pseudomonadota</taxon>
        <taxon>Gammaproteobacteria</taxon>
        <taxon>Lysobacterales</taxon>
        <taxon>Lysobacteraceae</taxon>
        <taxon>Luteimonas</taxon>
    </lineage>
</organism>
<evidence type="ECO:0000256" key="1">
    <source>
        <dbReference type="ARBA" id="ARBA00001974"/>
    </source>
</evidence>
<evidence type="ECO:0000256" key="7">
    <source>
        <dbReference type="ARBA" id="ARBA00023033"/>
    </source>
</evidence>
<dbReference type="GO" id="GO:0071949">
    <property type="term" value="F:FAD binding"/>
    <property type="evidence" value="ECO:0007669"/>
    <property type="project" value="InterPro"/>
</dbReference>
<protein>
    <submittedName>
        <fullName evidence="9">5-demethoxyubiquinol-8 5-hydroxylase UbiM</fullName>
    </submittedName>
</protein>
<dbReference type="PANTHER" id="PTHR43876">
    <property type="entry name" value="UBIQUINONE BIOSYNTHESIS MONOOXYGENASE COQ6, MITOCHONDRIAL"/>
    <property type="match status" value="1"/>
</dbReference>
<dbReference type="InterPro" id="IPR010971">
    <property type="entry name" value="UbiH/COQ6"/>
</dbReference>
<name>A0A853JEG2_9GAMM</name>
<evidence type="ECO:0000259" key="8">
    <source>
        <dbReference type="Pfam" id="PF01494"/>
    </source>
</evidence>
<dbReference type="AlphaFoldDB" id="A0A853JEG2"/>